<dbReference type="InterPro" id="IPR000914">
    <property type="entry name" value="SBP_5_dom"/>
</dbReference>
<name>A0A833V064_BURL3</name>
<evidence type="ECO:0000313" key="6">
    <source>
        <dbReference type="EMBL" id="KAF1036144.1"/>
    </source>
</evidence>
<dbReference type="Proteomes" id="UP000467522">
    <property type="component" value="Unassembled WGS sequence"/>
</dbReference>
<dbReference type="GO" id="GO:1904680">
    <property type="term" value="F:peptide transmembrane transporter activity"/>
    <property type="evidence" value="ECO:0007669"/>
    <property type="project" value="TreeGrafter"/>
</dbReference>
<dbReference type="Gene3D" id="3.90.76.10">
    <property type="entry name" value="Dipeptide-binding Protein, Domain 1"/>
    <property type="match status" value="1"/>
</dbReference>
<evidence type="ECO:0000256" key="4">
    <source>
        <dbReference type="ARBA" id="ARBA00022729"/>
    </source>
</evidence>
<dbReference type="GO" id="GO:0015833">
    <property type="term" value="P:peptide transport"/>
    <property type="evidence" value="ECO:0007669"/>
    <property type="project" value="TreeGrafter"/>
</dbReference>
<gene>
    <name evidence="6" type="primary">dppA_4</name>
    <name evidence="6" type="ORF">GAK33_04147</name>
</gene>
<dbReference type="EMBL" id="WNDV01000013">
    <property type="protein sequence ID" value="KAF1036144.1"/>
    <property type="molecule type" value="Genomic_DNA"/>
</dbReference>
<evidence type="ECO:0000313" key="7">
    <source>
        <dbReference type="Proteomes" id="UP000467522"/>
    </source>
</evidence>
<evidence type="ECO:0000256" key="3">
    <source>
        <dbReference type="ARBA" id="ARBA00022448"/>
    </source>
</evidence>
<dbReference type="InterPro" id="IPR030678">
    <property type="entry name" value="Peptide/Ni-bd"/>
</dbReference>
<dbReference type="PIRSF" id="PIRSF002741">
    <property type="entry name" value="MppA"/>
    <property type="match status" value="1"/>
</dbReference>
<dbReference type="PANTHER" id="PTHR30290:SF10">
    <property type="entry name" value="PERIPLASMIC OLIGOPEPTIDE-BINDING PROTEIN-RELATED"/>
    <property type="match status" value="1"/>
</dbReference>
<proteinExistence type="inferred from homology"/>
<keyword evidence="4" id="KW-0732">Signal</keyword>
<organism evidence="6 7">
    <name type="scientific">Burkholderia lata (strain ATCC 17760 / DSM 23089 / LMG 22485 / NCIMB 9086 / R18194 / 383)</name>
    <dbReference type="NCBI Taxonomy" id="482957"/>
    <lineage>
        <taxon>Bacteria</taxon>
        <taxon>Pseudomonadati</taxon>
        <taxon>Pseudomonadota</taxon>
        <taxon>Betaproteobacteria</taxon>
        <taxon>Burkholderiales</taxon>
        <taxon>Burkholderiaceae</taxon>
        <taxon>Burkholderia</taxon>
        <taxon>Burkholderia cepacia complex</taxon>
    </lineage>
</organism>
<evidence type="ECO:0000256" key="2">
    <source>
        <dbReference type="ARBA" id="ARBA00005695"/>
    </source>
</evidence>
<comment type="caution">
    <text evidence="6">The sequence shown here is derived from an EMBL/GenBank/DDBJ whole genome shotgun (WGS) entry which is preliminary data.</text>
</comment>
<evidence type="ECO:0000259" key="5">
    <source>
        <dbReference type="Pfam" id="PF00496"/>
    </source>
</evidence>
<comment type="similarity">
    <text evidence="2">Belongs to the bacterial solute-binding protein 5 family.</text>
</comment>
<dbReference type="Pfam" id="PF00496">
    <property type="entry name" value="SBP_bac_5"/>
    <property type="match status" value="1"/>
</dbReference>
<reference evidence="7" key="1">
    <citation type="journal article" date="2020" name="MBio">
        <title>Horizontal gene transfer to a defensive symbiont with a reduced genome amongst a multipartite beetle microbiome.</title>
        <authorList>
            <person name="Waterworth S.C."/>
            <person name="Florez L.V."/>
            <person name="Rees E.R."/>
            <person name="Hertweck C."/>
            <person name="Kaltenpoth M."/>
            <person name="Kwan J.C."/>
        </authorList>
    </citation>
    <scope>NUCLEOTIDE SEQUENCE [LARGE SCALE GENOMIC DNA]</scope>
</reference>
<keyword evidence="3" id="KW-0813">Transport</keyword>
<protein>
    <submittedName>
        <fullName evidence="6">Periplasmic dipeptide transport protein</fullName>
    </submittedName>
</protein>
<dbReference type="CDD" id="cd08503">
    <property type="entry name" value="PBP2_NikA_DppA_OppA_like_17"/>
    <property type="match status" value="1"/>
</dbReference>
<accession>A0A833V064</accession>
<dbReference type="PANTHER" id="PTHR30290">
    <property type="entry name" value="PERIPLASMIC BINDING COMPONENT OF ABC TRANSPORTER"/>
    <property type="match status" value="1"/>
</dbReference>
<sequence length="500" mass="54798">MAAASLMWDACAVVNTPKRGGHLVAALQGGSTNDSLDPQTWIGSVMISVGRATHDSLVEIGPDNKLQPGLAESWEPGANASEWRFKLRRGVEFSNGKSLTPQDVIASINVHRGKQSKSAAKGVFEAIQSVTADGNVVVVKLSGPNADFPFLLTDYHMNVVPAPDGKPDLVSGIGTGLYKITRFEPGVKTVVERHRNAWQADRYGFFDSAEILSVADPTARQNALIAGAAHVINRPDLRTARLLERRPGIKLVDVPSNFFFASPMLTNVKPFDSVDFRRALKYGINRDQFVKKILNGFGAVGNDQPIGPGFRYHANDVPQTAYDPDKARFHLKKSGLSGTRIDYYASDEAYNGAVDYGLIMKESLAPLGIDLNVVRAQNDGYWSNIWNVKPFVASYWGSRPVEDMILSINWVSKGPWNDTKWGSPRVDELVIAARGELDGRKRAEMYREIQFILNQDGATIVPAFGHDVAAISSKVGTTGQYGGGWELDGGHFLKRWWLNA</sequence>
<dbReference type="GO" id="GO:0030288">
    <property type="term" value="C:outer membrane-bounded periplasmic space"/>
    <property type="evidence" value="ECO:0007669"/>
    <property type="project" value="UniProtKB-ARBA"/>
</dbReference>
<dbReference type="Gene3D" id="3.10.105.10">
    <property type="entry name" value="Dipeptide-binding Protein, Domain 3"/>
    <property type="match status" value="1"/>
</dbReference>
<dbReference type="SUPFAM" id="SSF53850">
    <property type="entry name" value="Periplasmic binding protein-like II"/>
    <property type="match status" value="1"/>
</dbReference>
<comment type="subcellular location">
    <subcellularLocation>
        <location evidence="1">Cell envelope</location>
    </subcellularLocation>
</comment>
<dbReference type="AlphaFoldDB" id="A0A833V064"/>
<dbReference type="Gene3D" id="3.40.190.10">
    <property type="entry name" value="Periplasmic binding protein-like II"/>
    <property type="match status" value="1"/>
</dbReference>
<dbReference type="GO" id="GO:0043190">
    <property type="term" value="C:ATP-binding cassette (ABC) transporter complex"/>
    <property type="evidence" value="ECO:0007669"/>
    <property type="project" value="InterPro"/>
</dbReference>
<dbReference type="InterPro" id="IPR039424">
    <property type="entry name" value="SBP_5"/>
</dbReference>
<feature type="domain" description="Solute-binding protein family 5" evidence="5">
    <location>
        <begin position="65"/>
        <end position="417"/>
    </location>
</feature>
<evidence type="ECO:0000256" key="1">
    <source>
        <dbReference type="ARBA" id="ARBA00004196"/>
    </source>
</evidence>